<dbReference type="EMBL" id="GGEC01047695">
    <property type="protein sequence ID" value="MBX28179.1"/>
    <property type="molecule type" value="Transcribed_RNA"/>
</dbReference>
<organism evidence="1">
    <name type="scientific">Rhizophora mucronata</name>
    <name type="common">Asiatic mangrove</name>
    <dbReference type="NCBI Taxonomy" id="61149"/>
    <lineage>
        <taxon>Eukaryota</taxon>
        <taxon>Viridiplantae</taxon>
        <taxon>Streptophyta</taxon>
        <taxon>Embryophyta</taxon>
        <taxon>Tracheophyta</taxon>
        <taxon>Spermatophyta</taxon>
        <taxon>Magnoliopsida</taxon>
        <taxon>eudicotyledons</taxon>
        <taxon>Gunneridae</taxon>
        <taxon>Pentapetalae</taxon>
        <taxon>rosids</taxon>
        <taxon>fabids</taxon>
        <taxon>Malpighiales</taxon>
        <taxon>Rhizophoraceae</taxon>
        <taxon>Rhizophora</taxon>
    </lineage>
</organism>
<sequence>MIIQELNETDRLNAEIFCVLHCTSKLFEGQPVDLVLAALSNLNH</sequence>
<evidence type="ECO:0000313" key="1">
    <source>
        <dbReference type="EMBL" id="MBX28179.1"/>
    </source>
</evidence>
<dbReference type="AlphaFoldDB" id="A0A2P2MD64"/>
<accession>A0A2P2MD64</accession>
<reference evidence="1" key="1">
    <citation type="submission" date="2018-02" db="EMBL/GenBank/DDBJ databases">
        <title>Rhizophora mucronata_Transcriptome.</title>
        <authorList>
            <person name="Meera S.P."/>
            <person name="Sreeshan A."/>
            <person name="Augustine A."/>
        </authorList>
    </citation>
    <scope>NUCLEOTIDE SEQUENCE</scope>
    <source>
        <tissue evidence="1">Leaf</tissue>
    </source>
</reference>
<proteinExistence type="predicted"/>
<protein>
    <submittedName>
        <fullName evidence="1">Uncharacterized protein</fullName>
    </submittedName>
</protein>
<name>A0A2P2MD64_RHIMU</name>